<dbReference type="InterPro" id="IPR016071">
    <property type="entry name" value="Staphylococal_nuclease_OB-fold"/>
</dbReference>
<feature type="signal peptide" evidence="1">
    <location>
        <begin position="1"/>
        <end position="25"/>
    </location>
</feature>
<dbReference type="AlphaFoldDB" id="A0A2D2LX75"/>
<keyword evidence="1" id="KW-0732">Signal</keyword>
<keyword evidence="3" id="KW-0614">Plasmid</keyword>
<evidence type="ECO:0000256" key="1">
    <source>
        <dbReference type="SAM" id="SignalP"/>
    </source>
</evidence>
<feature type="chain" id="PRO_5013796856" description="TNase-like domain-containing protein" evidence="1">
    <location>
        <begin position="26"/>
        <end position="349"/>
    </location>
</feature>
<dbReference type="SUPFAM" id="SSF50199">
    <property type="entry name" value="Staphylococcal nuclease"/>
    <property type="match status" value="1"/>
</dbReference>
<evidence type="ECO:0000313" key="4">
    <source>
        <dbReference type="Proteomes" id="UP000229340"/>
    </source>
</evidence>
<feature type="domain" description="TNase-like" evidence="2">
    <location>
        <begin position="143"/>
        <end position="250"/>
    </location>
</feature>
<dbReference type="EMBL" id="CP024444">
    <property type="protein sequence ID" value="ATR79622.1"/>
    <property type="molecule type" value="Genomic_DNA"/>
</dbReference>
<proteinExistence type="predicted"/>
<dbReference type="PROSITE" id="PS51257">
    <property type="entry name" value="PROKAR_LIPOPROTEIN"/>
    <property type="match status" value="1"/>
</dbReference>
<evidence type="ECO:0000313" key="3">
    <source>
        <dbReference type="EMBL" id="ATR79622.1"/>
    </source>
</evidence>
<accession>A0A2D2LX75</accession>
<name>A0A2D2LX75_FAUOS</name>
<evidence type="ECO:0000259" key="2">
    <source>
        <dbReference type="Pfam" id="PF00565"/>
    </source>
</evidence>
<sequence>MRNFMKKSALVFVSLLAGVSMTACSSNNQSKQAKAASAPAATDVHEAQDTWVANAIVDPQFKLTQEYQKYVSNPNYTPMLQNIPHLIGMTSSEQSALLAQNQSVLNINNIDYMFTADTLILQPQGLLSSNIKSNFALPPGNLKLRLLDIDCPAHDQYGDKEAQAQLKTLIDFAKLPVPTPRIEFYFNNADSSGRLLGYLTVLYSNGLRINLNRSLVASGQCFNHVEGNQDPMMSFIQNMAKASQTGIWAQEQTLRKQNKWVMPADYRKVHPDPTNIDIPAGIVSNQPIVGLASATAGTVMPTASTPIATTTTNNKTVTVTTNPTTGSTNQVVTTTNSTVVKQPAAPTVK</sequence>
<protein>
    <recommendedName>
        <fullName evidence="2">TNase-like domain-containing protein</fullName>
    </recommendedName>
</protein>
<dbReference type="Pfam" id="PF00565">
    <property type="entry name" value="SNase"/>
    <property type="match status" value="1"/>
</dbReference>
<dbReference type="Proteomes" id="UP000229340">
    <property type="component" value="Plasmid pNP7-1"/>
</dbReference>
<dbReference type="Gene3D" id="2.40.50.90">
    <property type="match status" value="1"/>
</dbReference>
<organism evidence="3 4">
    <name type="scientific">Faucicola osloensis</name>
    <name type="common">Moraxella osloensis</name>
    <dbReference type="NCBI Taxonomy" id="34062"/>
    <lineage>
        <taxon>Bacteria</taxon>
        <taxon>Pseudomonadati</taxon>
        <taxon>Pseudomonadota</taxon>
        <taxon>Gammaproteobacteria</taxon>
        <taxon>Moraxellales</taxon>
        <taxon>Moraxellaceae</taxon>
        <taxon>Faucicola</taxon>
    </lineage>
</organism>
<gene>
    <name evidence="3" type="ORF">NP7_09640</name>
</gene>
<reference evidence="4" key="1">
    <citation type="submission" date="2017-10" db="EMBL/GenBank/DDBJ databases">
        <title>Complete genome sequence of Moraxella osloensis NP7 isolated from human skin.</title>
        <authorList>
            <person name="Lee K."/>
            <person name="Lim J.Y."/>
            <person name="Hwang I."/>
        </authorList>
    </citation>
    <scope>NUCLEOTIDE SEQUENCE [LARGE SCALE GENOMIC DNA]</scope>
    <source>
        <strain evidence="4">NP7</strain>
        <plasmid evidence="4">pnp7-1</plasmid>
    </source>
</reference>
<geneLocation type="plasmid" evidence="4">
    <name>pnp7-1</name>
</geneLocation>
<dbReference type="InterPro" id="IPR035437">
    <property type="entry name" value="SNase_OB-fold_sf"/>
</dbReference>